<evidence type="ECO:0000256" key="7">
    <source>
        <dbReference type="RuleBase" id="RU003942"/>
    </source>
</evidence>
<evidence type="ECO:0000256" key="4">
    <source>
        <dbReference type="ARBA" id="ARBA00022692"/>
    </source>
</evidence>
<evidence type="ECO:0000313" key="9">
    <source>
        <dbReference type="EMBL" id="MDQ0164631.1"/>
    </source>
</evidence>
<dbReference type="EMBL" id="JAUSTY010000002">
    <property type="protein sequence ID" value="MDQ0164631.1"/>
    <property type="molecule type" value="Genomic_DNA"/>
</dbReference>
<dbReference type="PANTHER" id="PTHR30561">
    <property type="entry name" value="SMR FAMILY PROTON-DEPENDENT DRUG EFFLUX TRANSPORTER SUGE"/>
    <property type="match status" value="1"/>
</dbReference>
<dbReference type="InterPro" id="IPR037185">
    <property type="entry name" value="EmrE-like"/>
</dbReference>
<dbReference type="InterPro" id="IPR045324">
    <property type="entry name" value="Small_multidrug_res"/>
</dbReference>
<comment type="similarity">
    <text evidence="7">Belongs to the drug/metabolite transporter (DMT) superfamily. Small multidrug resistance (SMR) (TC 2.A.7.1) family.</text>
</comment>
<keyword evidence="10" id="KW-1185">Reference proteome</keyword>
<protein>
    <submittedName>
        <fullName evidence="9">Small multidrug resistance pump</fullName>
    </submittedName>
</protein>
<evidence type="ECO:0000313" key="10">
    <source>
        <dbReference type="Proteomes" id="UP001235840"/>
    </source>
</evidence>
<dbReference type="Proteomes" id="UP001235840">
    <property type="component" value="Unassembled WGS sequence"/>
</dbReference>
<evidence type="ECO:0000256" key="1">
    <source>
        <dbReference type="ARBA" id="ARBA00004651"/>
    </source>
</evidence>
<reference evidence="9 10" key="1">
    <citation type="submission" date="2023-07" db="EMBL/GenBank/DDBJ databases">
        <title>Genomic Encyclopedia of Type Strains, Phase IV (KMG-IV): sequencing the most valuable type-strain genomes for metagenomic binning, comparative biology and taxonomic classification.</title>
        <authorList>
            <person name="Goeker M."/>
        </authorList>
    </citation>
    <scope>NUCLEOTIDE SEQUENCE [LARGE SCALE GENOMIC DNA]</scope>
    <source>
        <strain evidence="9 10">DSM 12751</strain>
    </source>
</reference>
<evidence type="ECO:0000256" key="5">
    <source>
        <dbReference type="ARBA" id="ARBA00022989"/>
    </source>
</evidence>
<proteinExistence type="inferred from homology"/>
<evidence type="ECO:0000256" key="8">
    <source>
        <dbReference type="SAM" id="Phobius"/>
    </source>
</evidence>
<dbReference type="SUPFAM" id="SSF103481">
    <property type="entry name" value="Multidrug resistance efflux transporter EmrE"/>
    <property type="match status" value="1"/>
</dbReference>
<keyword evidence="6 8" id="KW-0472">Membrane</keyword>
<keyword evidence="2" id="KW-0813">Transport</keyword>
<dbReference type="PANTHER" id="PTHR30561:SF1">
    <property type="entry name" value="MULTIDRUG TRANSPORTER EMRE"/>
    <property type="match status" value="1"/>
</dbReference>
<feature type="transmembrane region" description="Helical" evidence="8">
    <location>
        <begin position="32"/>
        <end position="53"/>
    </location>
</feature>
<evidence type="ECO:0000256" key="2">
    <source>
        <dbReference type="ARBA" id="ARBA00022448"/>
    </source>
</evidence>
<accession>A0ABT9VUG6</accession>
<organism evidence="9 10">
    <name type="scientific">Caldalkalibacillus horti</name>
    <dbReference type="NCBI Taxonomy" id="77523"/>
    <lineage>
        <taxon>Bacteria</taxon>
        <taxon>Bacillati</taxon>
        <taxon>Bacillota</taxon>
        <taxon>Bacilli</taxon>
        <taxon>Bacillales</taxon>
        <taxon>Bacillaceae</taxon>
        <taxon>Caldalkalibacillus</taxon>
    </lineage>
</organism>
<evidence type="ECO:0000256" key="6">
    <source>
        <dbReference type="ARBA" id="ARBA00023136"/>
    </source>
</evidence>
<keyword evidence="5 8" id="KW-1133">Transmembrane helix</keyword>
<comment type="caution">
    <text evidence="9">The sequence shown here is derived from an EMBL/GenBank/DDBJ whole genome shotgun (WGS) entry which is preliminary data.</text>
</comment>
<evidence type="ECO:0000256" key="3">
    <source>
        <dbReference type="ARBA" id="ARBA00022475"/>
    </source>
</evidence>
<dbReference type="InterPro" id="IPR000390">
    <property type="entry name" value="Small_drug/metabolite_transptr"/>
</dbReference>
<name>A0ABT9VUG6_9BACI</name>
<keyword evidence="3" id="KW-1003">Cell membrane</keyword>
<feature type="transmembrane region" description="Helical" evidence="8">
    <location>
        <begin position="86"/>
        <end position="105"/>
    </location>
</feature>
<sequence>MAYLFLALTIIAEVTGAITSRYSEGFKKLLPSLATIIVIIASYFFFAISLQYGLNIGIGYAIWAGIGVVVIAIFGLLFFKEYLTKVQVYGIALIIVGVIALELGAI</sequence>
<feature type="transmembrane region" description="Helical" evidence="8">
    <location>
        <begin position="60"/>
        <end position="80"/>
    </location>
</feature>
<dbReference type="Pfam" id="PF00893">
    <property type="entry name" value="Multi_Drug_Res"/>
    <property type="match status" value="1"/>
</dbReference>
<keyword evidence="4 7" id="KW-0812">Transmembrane</keyword>
<dbReference type="Gene3D" id="1.10.3730.20">
    <property type="match status" value="1"/>
</dbReference>
<gene>
    <name evidence="9" type="ORF">J2S11_000531</name>
</gene>
<comment type="subcellular location">
    <subcellularLocation>
        <location evidence="1 7">Cell membrane</location>
        <topology evidence="1 7">Multi-pass membrane protein</topology>
    </subcellularLocation>
</comment>
<dbReference type="RefSeq" id="WP_307390537.1">
    <property type="nucleotide sequence ID" value="NZ_BAAADK010000018.1"/>
</dbReference>